<dbReference type="OrthoDB" id="9779724at2"/>
<dbReference type="Gene3D" id="2.60.40.3470">
    <property type="match status" value="1"/>
</dbReference>
<dbReference type="EMBL" id="MOBJ01000003">
    <property type="protein sequence ID" value="RON10758.1"/>
    <property type="molecule type" value="Genomic_DNA"/>
</dbReference>
<dbReference type="PANTHER" id="PTHR30604:SF1">
    <property type="entry name" value="DNA UTILIZATION PROTEIN HOFQ"/>
    <property type="match status" value="1"/>
</dbReference>
<dbReference type="InterPro" id="IPR004845">
    <property type="entry name" value="T2SS_GspD_CS"/>
</dbReference>
<dbReference type="GO" id="GO:0009279">
    <property type="term" value="C:cell outer membrane"/>
    <property type="evidence" value="ECO:0007669"/>
    <property type="project" value="UniProtKB-SubCell"/>
</dbReference>
<name>A0A423HBZ8_9PSED</name>
<comment type="caution">
    <text evidence="12">The sequence shown here is derived from an EMBL/GenBank/DDBJ whole genome shotgun (WGS) entry which is preliminary data.</text>
</comment>
<evidence type="ECO:0000256" key="5">
    <source>
        <dbReference type="ARBA" id="ARBA00022927"/>
    </source>
</evidence>
<keyword evidence="7" id="KW-0998">Cell outer membrane</keyword>
<comment type="similarity">
    <text evidence="2">Belongs to the bacterial secretin family. PilQ subfamily.</text>
</comment>
<evidence type="ECO:0000256" key="8">
    <source>
        <dbReference type="RuleBase" id="RU004004"/>
    </source>
</evidence>
<feature type="region of interest" description="Disordered" evidence="9">
    <location>
        <begin position="474"/>
        <end position="497"/>
    </location>
</feature>
<dbReference type="PANTHER" id="PTHR30604">
    <property type="entry name" value="PROTEIN TRANSPORT PROTEIN HOFQ"/>
    <property type="match status" value="1"/>
</dbReference>
<dbReference type="InterPro" id="IPR051808">
    <property type="entry name" value="Type_IV_pilus_biogenesis"/>
</dbReference>
<evidence type="ECO:0000256" key="7">
    <source>
        <dbReference type="ARBA" id="ARBA00023237"/>
    </source>
</evidence>
<feature type="chain" id="PRO_5019200590" evidence="10">
    <location>
        <begin position="24"/>
        <end position="694"/>
    </location>
</feature>
<evidence type="ECO:0000313" key="13">
    <source>
        <dbReference type="Proteomes" id="UP000286071"/>
    </source>
</evidence>
<dbReference type="AlphaFoldDB" id="A0A423HBZ8"/>
<dbReference type="InterPro" id="IPR011662">
    <property type="entry name" value="Secretin/TonB_short_N"/>
</dbReference>
<dbReference type="RefSeq" id="WP_123423934.1">
    <property type="nucleotide sequence ID" value="NZ_MOBJ01000003.1"/>
</dbReference>
<feature type="signal peptide" evidence="10">
    <location>
        <begin position="1"/>
        <end position="23"/>
    </location>
</feature>
<feature type="compositionally biased region" description="Polar residues" evidence="9">
    <location>
        <begin position="474"/>
        <end position="484"/>
    </location>
</feature>
<dbReference type="NCBIfam" id="TIGR02515">
    <property type="entry name" value="IV_pilus_PilQ"/>
    <property type="match status" value="1"/>
</dbReference>
<evidence type="ECO:0000256" key="6">
    <source>
        <dbReference type="ARBA" id="ARBA00023136"/>
    </source>
</evidence>
<evidence type="ECO:0000313" key="12">
    <source>
        <dbReference type="EMBL" id="RON10758.1"/>
    </source>
</evidence>
<dbReference type="Proteomes" id="UP000286071">
    <property type="component" value="Unassembled WGS sequence"/>
</dbReference>
<evidence type="ECO:0000256" key="4">
    <source>
        <dbReference type="ARBA" id="ARBA00022729"/>
    </source>
</evidence>
<keyword evidence="5" id="KW-0653">Protein transport</keyword>
<dbReference type="InterPro" id="IPR005644">
    <property type="entry name" value="NolW-like"/>
</dbReference>
<evidence type="ECO:0000256" key="2">
    <source>
        <dbReference type="ARBA" id="ARBA00006304"/>
    </source>
</evidence>
<comment type="subcellular location">
    <subcellularLocation>
        <location evidence="1 8">Cell outer membrane</location>
    </subcellularLocation>
</comment>
<dbReference type="InterPro" id="IPR021731">
    <property type="entry name" value="AMIN_dom"/>
</dbReference>
<proteinExistence type="inferred from homology"/>
<dbReference type="GO" id="GO:0009306">
    <property type="term" value="P:protein secretion"/>
    <property type="evidence" value="ECO:0007669"/>
    <property type="project" value="InterPro"/>
</dbReference>
<evidence type="ECO:0000256" key="1">
    <source>
        <dbReference type="ARBA" id="ARBA00004442"/>
    </source>
</evidence>
<evidence type="ECO:0000256" key="3">
    <source>
        <dbReference type="ARBA" id="ARBA00022448"/>
    </source>
</evidence>
<dbReference type="InterPro" id="IPR004846">
    <property type="entry name" value="T2SS/T3SS_dom"/>
</dbReference>
<dbReference type="Pfam" id="PF03958">
    <property type="entry name" value="Secretin_N"/>
    <property type="match status" value="1"/>
</dbReference>
<dbReference type="PRINTS" id="PR00811">
    <property type="entry name" value="BCTERIALGSPD"/>
</dbReference>
<gene>
    <name evidence="12" type="ORF">BK659_04395</name>
</gene>
<dbReference type="SMART" id="SM00965">
    <property type="entry name" value="STN"/>
    <property type="match status" value="1"/>
</dbReference>
<dbReference type="Pfam" id="PF00263">
    <property type="entry name" value="Secretin"/>
    <property type="match status" value="1"/>
</dbReference>
<feature type="compositionally biased region" description="Low complexity" evidence="9">
    <location>
        <begin position="485"/>
        <end position="497"/>
    </location>
</feature>
<evidence type="ECO:0000256" key="10">
    <source>
        <dbReference type="SAM" id="SignalP"/>
    </source>
</evidence>
<accession>A0A423HBZ8</accession>
<sequence>MNRILSALGISLWMALLSPMVQAVNLKALDVAALPGDRIELKLAFDGPPPAPHGYTTDQPARIALDLPGVSSQLASKTRDLGGGNARSATVVEAKDRTRLIINLTQLTPYSSRVEGNTLYVVVGQAAAGARKSRPAASRVASAIPLSAKTYAPVSKAIRGVDFQRGEQGEGNVVIDLSDPGISPDIQEHGGKIILTFAKTQLPERLRVRLDVKDFATPVQFVNASASSDKASISIEPSGAFDYSTYQTDNKLTVSVRPMTVDDLQKRNAERFAYSGEKLSLNFQDIDVRSVLQLIADFTNLNLVASDTVQGGITLRLQNVPWDQALDLVLKTKGLDKRKIGNVLLVAPADEIAARERQELESRKQIAELAPLRRELLQVNYAKAADIAKLFQSVTSAEAKIDERGSITVDERTNNIIAYQTQDRLDELRRIVAQLDIPVRQVMIEARIVEANVDYDKSLGVRWGGSVRNKGNWNTSGVSNGANASSTIGTPGSTSTNSPFVDMGTAGNTSGIGIAFITDNVLLDLELTAMEKTGNGEIVSQPKVVTSDKETAKILKGTEIPYQEASSSGATSVAFKEASLSLEVTPQITPDNRIIMEVKVTKDEPDYLNKVQDVPPIKKNEVNAKVLVNDGETIVIGGVFSNTQSKVVDKVPFLGDVPYLGRLFRRDVVSEKKSELLVFLTPRIMNNQAIAVSH</sequence>
<dbReference type="Gene3D" id="3.30.1370.130">
    <property type="match status" value="1"/>
</dbReference>
<dbReference type="Pfam" id="PF07660">
    <property type="entry name" value="STN"/>
    <property type="match status" value="1"/>
</dbReference>
<dbReference type="Gene3D" id="3.30.1370.120">
    <property type="match status" value="1"/>
</dbReference>
<protein>
    <submittedName>
        <fullName evidence="12">Fimbrial protein</fullName>
    </submittedName>
</protein>
<dbReference type="InterPro" id="IPR038591">
    <property type="entry name" value="NolW-like_sf"/>
</dbReference>
<evidence type="ECO:0000259" key="11">
    <source>
        <dbReference type="SMART" id="SM00965"/>
    </source>
</evidence>
<dbReference type="FunFam" id="3.30.1370.130:FF:000001">
    <property type="entry name" value="Type IV pilus secretin PilQ"/>
    <property type="match status" value="1"/>
</dbReference>
<dbReference type="InterPro" id="IPR001775">
    <property type="entry name" value="GspD/PilQ"/>
</dbReference>
<dbReference type="PROSITE" id="PS00875">
    <property type="entry name" value="T2SP_D"/>
    <property type="match status" value="1"/>
</dbReference>
<reference evidence="12 13" key="1">
    <citation type="submission" date="2016-10" db="EMBL/GenBank/DDBJ databases">
        <title>Comparative genome analysis of multiple Pseudomonas spp. focuses on biocontrol and plant growth promoting traits.</title>
        <authorList>
            <person name="Tao X.-Y."/>
            <person name="Taylor C.G."/>
        </authorList>
    </citation>
    <scope>NUCLEOTIDE SEQUENCE [LARGE SCALE GENOMIC DNA]</scope>
    <source>
        <strain evidence="12 13">48H11</strain>
    </source>
</reference>
<dbReference type="Pfam" id="PF11741">
    <property type="entry name" value="AMIN"/>
    <property type="match status" value="2"/>
</dbReference>
<keyword evidence="3 8" id="KW-0813">Transport</keyword>
<feature type="domain" description="Secretin/TonB short N-terminal" evidence="11">
    <location>
        <begin position="301"/>
        <end position="349"/>
    </location>
</feature>
<keyword evidence="6" id="KW-0472">Membrane</keyword>
<organism evidence="12 13">
    <name type="scientific">Pseudomonas brassicacearum</name>
    <dbReference type="NCBI Taxonomy" id="930166"/>
    <lineage>
        <taxon>Bacteria</taxon>
        <taxon>Pseudomonadati</taxon>
        <taxon>Pseudomonadota</taxon>
        <taxon>Gammaproteobacteria</taxon>
        <taxon>Pseudomonadales</taxon>
        <taxon>Pseudomonadaceae</taxon>
        <taxon>Pseudomonas</taxon>
    </lineage>
</organism>
<dbReference type="InterPro" id="IPR013355">
    <property type="entry name" value="Pilus_4_PilQ"/>
</dbReference>
<evidence type="ECO:0000256" key="9">
    <source>
        <dbReference type="SAM" id="MobiDB-lite"/>
    </source>
</evidence>
<keyword evidence="4 10" id="KW-0732">Signal</keyword>